<keyword evidence="3" id="KW-1185">Reference proteome</keyword>
<comment type="caution">
    <text evidence="2">The sequence shown here is derived from an EMBL/GenBank/DDBJ whole genome shotgun (WGS) entry which is preliminary data.</text>
</comment>
<dbReference type="RefSeq" id="WP_007539825.1">
    <property type="nucleotide sequence ID" value="NZ_HF536778.1"/>
</dbReference>
<evidence type="ECO:0000256" key="1">
    <source>
        <dbReference type="SAM" id="MobiDB-lite"/>
    </source>
</evidence>
<gene>
    <name evidence="2" type="ORF">BN77_p2190040</name>
</gene>
<evidence type="ECO:0000313" key="3">
    <source>
        <dbReference type="Proteomes" id="UP000009319"/>
    </source>
</evidence>
<dbReference type="AlphaFoldDB" id="K0Q4U3"/>
<reference evidence="2 3" key="1">
    <citation type="journal article" date="2013" name="Genome Announc.">
        <title>Draft Genome Sequence of Rhizobium mesoamericanum STM3625, a Nitrogen-Fixing Symbiont of Mimosa pudica Isolated in French Guiana (South America).</title>
        <authorList>
            <person name="Moulin L."/>
            <person name="Mornico D."/>
            <person name="Melkonian R."/>
            <person name="Klonowska A."/>
        </authorList>
    </citation>
    <scope>NUCLEOTIDE SEQUENCE [LARGE SCALE GENOMIC DNA]</scope>
    <source>
        <strain evidence="2 3">STM3625</strain>
    </source>
</reference>
<name>K0Q4U3_9HYPH</name>
<organism evidence="2 3">
    <name type="scientific">Rhizobium mesoamericanum STM3625</name>
    <dbReference type="NCBI Taxonomy" id="1211777"/>
    <lineage>
        <taxon>Bacteria</taxon>
        <taxon>Pseudomonadati</taxon>
        <taxon>Pseudomonadota</taxon>
        <taxon>Alphaproteobacteria</taxon>
        <taxon>Hyphomicrobiales</taxon>
        <taxon>Rhizobiaceae</taxon>
        <taxon>Rhizobium/Agrobacterium group</taxon>
        <taxon>Rhizobium</taxon>
    </lineage>
</organism>
<proteinExistence type="predicted"/>
<dbReference type="HOGENOM" id="CLU_1018929_0_0_5"/>
<dbReference type="eggNOG" id="COG0419">
    <property type="taxonomic scope" value="Bacteria"/>
</dbReference>
<dbReference type="EMBL" id="CANI01000082">
    <property type="protein sequence ID" value="CCM80215.1"/>
    <property type="molecule type" value="Genomic_DNA"/>
</dbReference>
<protein>
    <submittedName>
        <fullName evidence="2">Yme</fullName>
    </submittedName>
</protein>
<evidence type="ECO:0000313" key="2">
    <source>
        <dbReference type="EMBL" id="CCM80215.1"/>
    </source>
</evidence>
<sequence length="273" mass="30589">MNSLAGLTGLAVDPSPETAGKERPSFRDLMAFIFQPQNIVANPDVPFFKADTTEHREKLRIIFPYVLGAVTSQILLARFELDRLGRILRRREAELRAVVSSTATWQREAHAWLRQAIEYGLLPAGQRIPEEWPQIVDLLRSIVRAKPIDAQPSIEGVDASLVRLNELRRAETVSAGKLSENRQRLKEIHRLIESSEAFGGAMRIQRDRLSLSGWMRGLYLDADEPLASLVGVGRDQLIALCDALEGLEIRLRSHPSMSDTHRSSQAALAIRSK</sequence>
<dbReference type="STRING" id="1211777.BN77_p2190040"/>
<feature type="region of interest" description="Disordered" evidence="1">
    <location>
        <begin position="1"/>
        <end position="22"/>
    </location>
</feature>
<accession>K0Q4U3</accession>
<dbReference type="Proteomes" id="UP000009319">
    <property type="component" value="Unassembled WGS sequence"/>
</dbReference>